<protein>
    <submittedName>
        <fullName evidence="2">Uncharacterized protein</fullName>
    </submittedName>
</protein>
<comment type="caution">
    <text evidence="2">The sequence shown here is derived from an EMBL/GenBank/DDBJ whole genome shotgun (WGS) entry which is preliminary data.</text>
</comment>
<feature type="compositionally biased region" description="Basic and acidic residues" evidence="1">
    <location>
        <begin position="1"/>
        <end position="11"/>
    </location>
</feature>
<dbReference type="AlphaFoldDB" id="A0A448XQ24"/>
<reference evidence="2" key="1">
    <citation type="submission" date="2018-11" db="EMBL/GenBank/DDBJ databases">
        <authorList>
            <consortium name="Pathogen Informatics"/>
        </authorList>
    </citation>
    <scope>NUCLEOTIDE SEQUENCE</scope>
</reference>
<evidence type="ECO:0000256" key="1">
    <source>
        <dbReference type="SAM" id="MobiDB-lite"/>
    </source>
</evidence>
<gene>
    <name evidence="2" type="ORF">PXEA_LOCUS35526</name>
</gene>
<evidence type="ECO:0000313" key="2">
    <source>
        <dbReference type="EMBL" id="VEL42086.1"/>
    </source>
</evidence>
<accession>A0A448XQ24</accession>
<evidence type="ECO:0000313" key="3">
    <source>
        <dbReference type="Proteomes" id="UP000784294"/>
    </source>
</evidence>
<dbReference type="Proteomes" id="UP000784294">
    <property type="component" value="Unassembled WGS sequence"/>
</dbReference>
<feature type="compositionally biased region" description="Basic residues" evidence="1">
    <location>
        <begin position="27"/>
        <end position="38"/>
    </location>
</feature>
<dbReference type="EMBL" id="CAAALY010272512">
    <property type="protein sequence ID" value="VEL42086.1"/>
    <property type="molecule type" value="Genomic_DNA"/>
</dbReference>
<name>A0A448XQ24_9PLAT</name>
<proteinExistence type="predicted"/>
<feature type="region of interest" description="Disordered" evidence="1">
    <location>
        <begin position="1"/>
        <end position="43"/>
    </location>
</feature>
<keyword evidence="3" id="KW-1185">Reference proteome</keyword>
<organism evidence="2 3">
    <name type="scientific">Protopolystoma xenopodis</name>
    <dbReference type="NCBI Taxonomy" id="117903"/>
    <lineage>
        <taxon>Eukaryota</taxon>
        <taxon>Metazoa</taxon>
        <taxon>Spiralia</taxon>
        <taxon>Lophotrochozoa</taxon>
        <taxon>Platyhelminthes</taxon>
        <taxon>Monogenea</taxon>
        <taxon>Polyopisthocotylea</taxon>
        <taxon>Polystomatidea</taxon>
        <taxon>Polystomatidae</taxon>
        <taxon>Protopolystoma</taxon>
    </lineage>
</organism>
<sequence length="105" mass="11780">MRRLVDADSHTSEVWAGRPDQFGARSPTRKRMQMKPRLRRPDNGDWMTCQTFVADFQQVRRKGDLQGPASDGLCPELVVGHASLTLPDVWAAQFRMVGALLDTLG</sequence>